<keyword evidence="5 6" id="KW-0408">Iron</keyword>
<dbReference type="PRINTS" id="PR00457">
    <property type="entry name" value="ANPEROXIDASE"/>
</dbReference>
<dbReference type="RefSeq" id="XP_001270527.1">
    <property type="nucleotide sequence ID" value="XM_001270526.1"/>
</dbReference>
<dbReference type="InterPro" id="IPR019791">
    <property type="entry name" value="Haem_peroxidase_animal"/>
</dbReference>
<dbReference type="GO" id="GO:0051213">
    <property type="term" value="F:dioxygenase activity"/>
    <property type="evidence" value="ECO:0007669"/>
    <property type="project" value="UniProtKB-KW"/>
</dbReference>
<dbReference type="Pfam" id="PF03098">
    <property type="entry name" value="An_peroxidase"/>
    <property type="match status" value="1"/>
</dbReference>
<dbReference type="PROSITE" id="PS50292">
    <property type="entry name" value="PEROXIDASE_3"/>
    <property type="match status" value="1"/>
</dbReference>
<dbReference type="CDD" id="cd20612">
    <property type="entry name" value="CYP_LDS-like_C"/>
    <property type="match status" value="1"/>
</dbReference>
<dbReference type="Gene3D" id="1.10.630.10">
    <property type="entry name" value="Cytochrome P450"/>
    <property type="match status" value="1"/>
</dbReference>
<evidence type="ECO:0000256" key="4">
    <source>
        <dbReference type="ARBA" id="ARBA00023002"/>
    </source>
</evidence>
<keyword evidence="2 6" id="KW-0479">Metal-binding</keyword>
<dbReference type="GO" id="GO:0006631">
    <property type="term" value="P:fatty acid metabolic process"/>
    <property type="evidence" value="ECO:0007669"/>
    <property type="project" value="UniProtKB-ARBA"/>
</dbReference>
<dbReference type="GO" id="GO:0004601">
    <property type="term" value="F:peroxidase activity"/>
    <property type="evidence" value="ECO:0007669"/>
    <property type="project" value="UniProtKB-KW"/>
</dbReference>
<dbReference type="PANTHER" id="PTHR11903">
    <property type="entry name" value="PROSTAGLANDIN G/H SYNTHASE"/>
    <property type="match status" value="1"/>
</dbReference>
<evidence type="ECO:0000256" key="1">
    <source>
        <dbReference type="ARBA" id="ARBA00022617"/>
    </source>
</evidence>
<dbReference type="InterPro" id="IPR010255">
    <property type="entry name" value="Haem_peroxidase_sf"/>
</dbReference>
<dbReference type="InterPro" id="IPR037120">
    <property type="entry name" value="Haem_peroxidase_sf_animal"/>
</dbReference>
<dbReference type="Gene3D" id="1.10.640.10">
    <property type="entry name" value="Haem peroxidase domain superfamily, animal type"/>
    <property type="match status" value="1"/>
</dbReference>
<dbReference type="VEuPathDB" id="FungiDB:ACLA_078500"/>
<keyword evidence="1 6" id="KW-0349">Heme</keyword>
<dbReference type="InterPro" id="IPR050783">
    <property type="entry name" value="Oxylipin_biosynth_metab"/>
</dbReference>
<dbReference type="GeneID" id="4702657"/>
<evidence type="ECO:0000313" key="7">
    <source>
        <dbReference type="EMBL" id="EAW09101.1"/>
    </source>
</evidence>
<dbReference type="AlphaFoldDB" id="A1CLX2"/>
<evidence type="ECO:0000256" key="2">
    <source>
        <dbReference type="ARBA" id="ARBA00022723"/>
    </source>
</evidence>
<reference evidence="7 8" key="1">
    <citation type="journal article" date="2008" name="PLoS Genet.">
        <title>Genomic islands in the pathogenic filamentous fungus Aspergillus fumigatus.</title>
        <authorList>
            <person name="Fedorova N.D."/>
            <person name="Khaldi N."/>
            <person name="Joardar V.S."/>
            <person name="Maiti R."/>
            <person name="Amedeo P."/>
            <person name="Anderson M.J."/>
            <person name="Crabtree J."/>
            <person name="Silva J.C."/>
            <person name="Badger J.H."/>
            <person name="Albarraq A."/>
            <person name="Angiuoli S."/>
            <person name="Bussey H."/>
            <person name="Bowyer P."/>
            <person name="Cotty P.J."/>
            <person name="Dyer P.S."/>
            <person name="Egan A."/>
            <person name="Galens K."/>
            <person name="Fraser-Liggett C.M."/>
            <person name="Haas B.J."/>
            <person name="Inman J.M."/>
            <person name="Kent R."/>
            <person name="Lemieux S."/>
            <person name="Malavazi I."/>
            <person name="Orvis J."/>
            <person name="Roemer T."/>
            <person name="Ronning C.M."/>
            <person name="Sundaram J.P."/>
            <person name="Sutton G."/>
            <person name="Turner G."/>
            <person name="Venter J.C."/>
            <person name="White O.R."/>
            <person name="Whitty B.R."/>
            <person name="Youngman P."/>
            <person name="Wolfe K.H."/>
            <person name="Goldman G.H."/>
            <person name="Wortman J.R."/>
            <person name="Jiang B."/>
            <person name="Denning D.W."/>
            <person name="Nierman W.C."/>
        </authorList>
    </citation>
    <scope>NUCLEOTIDE SEQUENCE [LARGE SCALE GENOMIC DNA]</scope>
    <source>
        <strain evidence="8">ATCC 1007 / CBS 513.65 / DSM 816 / NCTC 3887 / NRRL 1</strain>
    </source>
</reference>
<dbReference type="PANTHER" id="PTHR11903:SF37">
    <property type="entry name" value="PSI-PRODUCING OXYGENASE A"/>
    <property type="match status" value="1"/>
</dbReference>
<keyword evidence="8" id="KW-1185">Reference proteome</keyword>
<evidence type="ECO:0000256" key="3">
    <source>
        <dbReference type="ARBA" id="ARBA00022964"/>
    </source>
</evidence>
<gene>
    <name evidence="7" type="ORF">ACLA_078500</name>
</gene>
<dbReference type="GO" id="GO:0016705">
    <property type="term" value="F:oxidoreductase activity, acting on paired donors, with incorporation or reduction of molecular oxygen"/>
    <property type="evidence" value="ECO:0007669"/>
    <property type="project" value="InterPro"/>
</dbReference>
<keyword evidence="3" id="KW-0223">Dioxygenase</keyword>
<dbReference type="GO" id="GO:0005506">
    <property type="term" value="F:iron ion binding"/>
    <property type="evidence" value="ECO:0007669"/>
    <property type="project" value="InterPro"/>
</dbReference>
<organism evidence="7 8">
    <name type="scientific">Aspergillus clavatus (strain ATCC 1007 / CBS 513.65 / DSM 816 / NCTC 3887 / NRRL 1 / QM 1276 / 107)</name>
    <dbReference type="NCBI Taxonomy" id="344612"/>
    <lineage>
        <taxon>Eukaryota</taxon>
        <taxon>Fungi</taxon>
        <taxon>Dikarya</taxon>
        <taxon>Ascomycota</taxon>
        <taxon>Pezizomycotina</taxon>
        <taxon>Eurotiomycetes</taxon>
        <taxon>Eurotiomycetidae</taxon>
        <taxon>Eurotiales</taxon>
        <taxon>Aspergillaceae</taxon>
        <taxon>Aspergillus</taxon>
        <taxon>Aspergillus subgen. Fumigati</taxon>
    </lineage>
</organism>
<dbReference type="HOGENOM" id="CLU_002329_1_0_1"/>
<dbReference type="GO" id="GO:0004497">
    <property type="term" value="F:monooxygenase activity"/>
    <property type="evidence" value="ECO:0007669"/>
    <property type="project" value="InterPro"/>
</dbReference>
<dbReference type="InterPro" id="IPR036396">
    <property type="entry name" value="Cyt_P450_sf"/>
</dbReference>
<proteinExistence type="predicted"/>
<evidence type="ECO:0000313" key="8">
    <source>
        <dbReference type="Proteomes" id="UP000006701"/>
    </source>
</evidence>
<dbReference type="CDD" id="cd09817">
    <property type="entry name" value="linoleate_diol_synthase_like"/>
    <property type="match status" value="1"/>
</dbReference>
<dbReference type="SUPFAM" id="SSF48264">
    <property type="entry name" value="Cytochrome P450"/>
    <property type="match status" value="1"/>
</dbReference>
<protein>
    <submittedName>
        <fullName evidence="7">Animal haem peroxidase family protein</fullName>
    </submittedName>
</protein>
<keyword evidence="7" id="KW-0575">Peroxidase</keyword>
<dbReference type="InterPro" id="IPR034812">
    <property type="entry name" value="Ppo-like_N"/>
</dbReference>
<dbReference type="eggNOG" id="KOG2408">
    <property type="taxonomic scope" value="Eukaryota"/>
</dbReference>
<dbReference type="GO" id="GO:0020037">
    <property type="term" value="F:heme binding"/>
    <property type="evidence" value="ECO:0007669"/>
    <property type="project" value="InterPro"/>
</dbReference>
<dbReference type="OrthoDB" id="823504at2759"/>
<name>A1CLX2_ASPCL</name>
<dbReference type="EMBL" id="DS027057">
    <property type="protein sequence ID" value="EAW09101.1"/>
    <property type="molecule type" value="Genomic_DNA"/>
</dbReference>
<dbReference type="KEGG" id="act:ACLA_078500"/>
<evidence type="ECO:0000256" key="6">
    <source>
        <dbReference type="PIRSR" id="PIRSR619791-2"/>
    </source>
</evidence>
<dbReference type="GO" id="GO:0006979">
    <property type="term" value="P:response to oxidative stress"/>
    <property type="evidence" value="ECO:0007669"/>
    <property type="project" value="InterPro"/>
</dbReference>
<sequence>MTSLIETSTTGGDKKPHNFLNDARQDLVSQAGRIVPNLKTVQELVQTVLNGGLMDDRRFLIENIIQVAASLPNTSNARDKITDTFVRTLWDTLQHPPLSYLGDQFKYRAADGSYNNIMYPHLGAAGSYYARTVTPQHPRPAVLPDPALNFDTLLAREGPAREHPSKISSNLFYLATLIIHDLFHTDEHDGTKLKNSSYLDLGPLYGHNQEQQDQVRTFNNGLLKPDTFAEKRLLSQPPGVCALLVAFNRFHNWVVGELASINEGGRFSLPPGMKSDDPACANAQKKRDNDLFQTGRLITCGLYVNIILNDYLRTILNLNENPVNSDWKLDPRKSIDVFDKGGFPRGVGNQVSAEFNMIYRWHAAINNQDEAWVNDLCRKIFGPSVDASKLSVSDFLDGLRRYFRDSAPDGPSLWTFGGLKRRKDGRFADSDIVRLLQEGCDNVAGAFGARNTPKVIKAIEMLGIQQGRQWGLATLNEFRTFFKLKPYSTFEEVNSDPSVAGALEGLYGHPDNIELYVGIQAEEAKKPFLPGSGLCPGFTISAAILSDAVALVRGDRFYTVDYSPANLTSFGFNVADSDSNVAGGGVMYKLLMKAFPGWYQSNSVYALYPFTTPGKTREIMDRYGNIKDLDFGKPSYMPSPVMATTWAGVTKLLEDQRVCPLWGQRIFQVAGHGSALSEQVSLQEAQRRFITECFEDSEDALEKVRKTYEVIITDLLGEHSRRLGDTYQVDVVRDVTNLAHAYFCARFFRIPLTEPNNPSPDAYTPRELSDTLSLLFGHIFLDLDPSESSQKRAKATKEGQRMGAIMAKVVATAEDNLVNRVLQALVRGTARSPVTTYGTQLIKQLLRGGKSIDEVVWMIIPTAAAMCASQAQMWAHMVDLYLSDEYISHWPAIQELSRSDAPEAFDVLKKYALEGFRLSPVFGVLRTAVDKTSIMDGGEIRTVEKNTTVFADVAAANRDASRFRDPLKIRLDRPADVYIHRGWEPHASLGSMISCTAGAVLLRVLGRMGNVRRAPGPAGEIRSRLVDGRVRVYLREDGTDWTHFPQNQKILFDRFA</sequence>
<dbReference type="OMA" id="EFNMIYR"/>
<evidence type="ECO:0000256" key="5">
    <source>
        <dbReference type="ARBA" id="ARBA00023004"/>
    </source>
</evidence>
<feature type="binding site" description="axial binding residue" evidence="6">
    <location>
        <position position="362"/>
    </location>
    <ligand>
        <name>heme b</name>
        <dbReference type="ChEBI" id="CHEBI:60344"/>
    </ligand>
    <ligandPart>
        <name>Fe</name>
        <dbReference type="ChEBI" id="CHEBI:18248"/>
    </ligandPart>
</feature>
<accession>A1CLX2</accession>
<dbReference type="SUPFAM" id="SSF48113">
    <property type="entry name" value="Heme-dependent peroxidases"/>
    <property type="match status" value="1"/>
</dbReference>
<dbReference type="PeroxiBase" id="5300">
    <property type="entry name" value="AclLDS02"/>
</dbReference>
<keyword evidence="4" id="KW-0560">Oxidoreductase</keyword>
<dbReference type="Proteomes" id="UP000006701">
    <property type="component" value="Unassembled WGS sequence"/>
</dbReference>